<reference evidence="10" key="1">
    <citation type="submission" date="2024-02" db="UniProtKB">
        <authorList>
            <consortium name="WormBaseParasite"/>
        </authorList>
    </citation>
    <scope>IDENTIFICATION</scope>
</reference>
<dbReference type="PROSITE" id="PS50988">
    <property type="entry name" value="TROVE"/>
    <property type="match status" value="1"/>
</dbReference>
<keyword evidence="6" id="KW-0687">Ribonucleoprotein</keyword>
<name>A0AAF3E8T1_9BILA</name>
<dbReference type="Proteomes" id="UP000887575">
    <property type="component" value="Unassembled WGS sequence"/>
</dbReference>
<protein>
    <recommendedName>
        <fullName evidence="8">TROVE domain-containing protein</fullName>
    </recommendedName>
</protein>
<comment type="similarity">
    <text evidence="2">Belongs to the Ro 60 kDa family.</text>
</comment>
<keyword evidence="3" id="KW-0963">Cytoplasm</keyword>
<dbReference type="AlphaFoldDB" id="A0AAF3E8T1"/>
<dbReference type="InterPro" id="IPR037214">
    <property type="entry name" value="TROVE_dom_sf"/>
</dbReference>
<comment type="subcellular location">
    <subcellularLocation>
        <location evidence="1">Cytoplasm</location>
    </subcellularLocation>
</comment>
<dbReference type="GO" id="GO:0003723">
    <property type="term" value="F:RNA binding"/>
    <property type="evidence" value="ECO:0007669"/>
    <property type="project" value="UniProtKB-KW"/>
</dbReference>
<dbReference type="FunFam" id="3.40.50.410:FF:000127">
    <property type="entry name" value="60 kDa SS-A/Ro ribonucleoprotein homolog"/>
    <property type="match status" value="1"/>
</dbReference>
<dbReference type="Pfam" id="PF05731">
    <property type="entry name" value="TROVE"/>
    <property type="match status" value="1"/>
</dbReference>
<evidence type="ECO:0000313" key="10">
    <source>
        <dbReference type="WBParaSite" id="MBELARI_LOCUS10326"/>
    </source>
</evidence>
<evidence type="ECO:0000256" key="3">
    <source>
        <dbReference type="ARBA" id="ARBA00022490"/>
    </source>
</evidence>
<evidence type="ECO:0000256" key="2">
    <source>
        <dbReference type="ARBA" id="ARBA00007814"/>
    </source>
</evidence>
<keyword evidence="4" id="KW-0479">Metal-binding</keyword>
<dbReference type="PANTHER" id="PTHR14202:SF0">
    <property type="entry name" value="RNA-BINDING PROTEIN RO60"/>
    <property type="match status" value="1"/>
</dbReference>
<dbReference type="InterPro" id="IPR036465">
    <property type="entry name" value="vWFA_dom_sf"/>
</dbReference>
<dbReference type="InterPro" id="IPR008858">
    <property type="entry name" value="TROVE_dom"/>
</dbReference>
<evidence type="ECO:0000256" key="1">
    <source>
        <dbReference type="ARBA" id="ARBA00004496"/>
    </source>
</evidence>
<dbReference type="InterPro" id="IPR056800">
    <property type="entry name" value="vWA_Ro60"/>
</dbReference>
<dbReference type="SUPFAM" id="SSF53300">
    <property type="entry name" value="vWA-like"/>
    <property type="match status" value="1"/>
</dbReference>
<proteinExistence type="inferred from homology"/>
<feature type="domain" description="TROVE" evidence="8">
    <location>
        <begin position="83"/>
        <end position="481"/>
    </location>
</feature>
<organism evidence="9 10">
    <name type="scientific">Mesorhabditis belari</name>
    <dbReference type="NCBI Taxonomy" id="2138241"/>
    <lineage>
        <taxon>Eukaryota</taxon>
        <taxon>Metazoa</taxon>
        <taxon>Ecdysozoa</taxon>
        <taxon>Nematoda</taxon>
        <taxon>Chromadorea</taxon>
        <taxon>Rhabditida</taxon>
        <taxon>Rhabditina</taxon>
        <taxon>Rhabditomorpha</taxon>
        <taxon>Rhabditoidea</taxon>
        <taxon>Rhabditidae</taxon>
        <taxon>Mesorhabditinae</taxon>
        <taxon>Mesorhabditis</taxon>
    </lineage>
</organism>
<dbReference type="WBParaSite" id="MBELARI_LOCUS10326">
    <property type="protein sequence ID" value="MBELARI_LOCUS10326"/>
    <property type="gene ID" value="MBELARI_LOCUS10326"/>
</dbReference>
<dbReference type="GO" id="GO:0005737">
    <property type="term" value="C:cytoplasm"/>
    <property type="evidence" value="ECO:0007669"/>
    <property type="project" value="UniProtKB-SubCell"/>
</dbReference>
<dbReference type="SUPFAM" id="SSF140864">
    <property type="entry name" value="TROVE domain-like"/>
    <property type="match status" value="1"/>
</dbReference>
<evidence type="ECO:0000313" key="9">
    <source>
        <dbReference type="Proteomes" id="UP000887575"/>
    </source>
</evidence>
<dbReference type="PANTHER" id="PTHR14202">
    <property type="entry name" value="60 KDA RIBONUCLEOPROTEIN SSA/RO"/>
    <property type="match status" value="1"/>
</dbReference>
<dbReference type="InterPro" id="IPR040322">
    <property type="entry name" value="TROVE2"/>
</dbReference>
<keyword evidence="9" id="KW-1185">Reference proteome</keyword>
<evidence type="ECO:0000256" key="6">
    <source>
        <dbReference type="ARBA" id="ARBA00023274"/>
    </source>
</evidence>
<feature type="region of interest" description="Disordered" evidence="7">
    <location>
        <begin position="50"/>
        <end position="77"/>
    </location>
</feature>
<evidence type="ECO:0000256" key="4">
    <source>
        <dbReference type="ARBA" id="ARBA00022723"/>
    </source>
</evidence>
<evidence type="ECO:0000259" key="8">
    <source>
        <dbReference type="PROSITE" id="PS50988"/>
    </source>
</evidence>
<dbReference type="Gene3D" id="3.40.50.410">
    <property type="entry name" value="von Willebrand factor, type A domain"/>
    <property type="match status" value="2"/>
</dbReference>
<dbReference type="Pfam" id="PF25045">
    <property type="entry name" value="vWA_Ro60"/>
    <property type="match status" value="1"/>
</dbReference>
<accession>A0AAF3E8T1</accession>
<dbReference type="GO" id="GO:0046872">
    <property type="term" value="F:metal ion binding"/>
    <property type="evidence" value="ECO:0007669"/>
    <property type="project" value="UniProtKB-KW"/>
</dbReference>
<sequence length="651" mass="72842">MTSIELIEQLRVVGLQFSACLEQEREKRKEHALIMIPQEGAGFELAVPQEKAERTEGSETEGFLASNDGKPSGQMTKNRDDQVMNTAGGYVFAVSDETRVRRFLILGTSGGTFYASEKELTMDNLAALIAIIEKGSATMILHELREISLAGRNPKQDPLMFALALCARYRVCDVNKTHADLSNLYTAYLKAMHKAALSLVNEVCRIPTHLFAFVEYCELISRETAANPAQKSTGWGRSLRETICNWYTSKSPKQLAQAVTKYGQRGGWSHRDLFRLSHPKVPVSADDPSLLELQQIYHYIVKGTLKTRKRRLSAVEQAEQQPANTYTSDQMDRENDSEALDLIETFKSLSQETPENDVVDAIKKKGLVREHIPSQHLNSVSIWEALLEKMPMTAMLRNLSKMQALDMLKGTKITELCDKLTDEAAIRVSRVHPIQILIAHHMYSQGRGDKGKLTWRPNPTIENALEKAFYASFKNVEATGKRFCFAFDVSSSMNSSVSGSSITNRKASVAMGMIGLRTEENVEVVAFCDQLTEIPFDKSWTLEQTCNYFDRLDFGSTDCAQPMIWARENRKDIDCFMVFTDNETYFGEVHPYEALQKYRESSGIADAKLIVLGMTSTGFTIADPNDAGMLDICGFDAAIPELVASFVKGLL</sequence>
<evidence type="ECO:0000256" key="5">
    <source>
        <dbReference type="ARBA" id="ARBA00022884"/>
    </source>
</evidence>
<keyword evidence="5" id="KW-0694">RNA-binding</keyword>
<dbReference type="GO" id="GO:1990904">
    <property type="term" value="C:ribonucleoprotein complex"/>
    <property type="evidence" value="ECO:0007669"/>
    <property type="project" value="UniProtKB-KW"/>
</dbReference>
<evidence type="ECO:0000256" key="7">
    <source>
        <dbReference type="SAM" id="MobiDB-lite"/>
    </source>
</evidence>